<comment type="caution">
    <text evidence="4">The sequence shown here is derived from an EMBL/GenBank/DDBJ whole genome shotgun (WGS) entry which is preliminary data.</text>
</comment>
<proteinExistence type="predicted"/>
<dbReference type="InterPro" id="IPR004839">
    <property type="entry name" value="Aminotransferase_I/II_large"/>
</dbReference>
<dbReference type="PANTHER" id="PTHR42885">
    <property type="entry name" value="HISTIDINOL-PHOSPHATE AMINOTRANSFERASE-RELATED"/>
    <property type="match status" value="1"/>
</dbReference>
<feature type="domain" description="Aminotransferase class I/classII large" evidence="3">
    <location>
        <begin position="25"/>
        <end position="330"/>
    </location>
</feature>
<comment type="cofactor">
    <cofactor evidence="1">
        <name>pyridoxal 5'-phosphate</name>
        <dbReference type="ChEBI" id="CHEBI:597326"/>
    </cofactor>
</comment>
<dbReference type="GO" id="GO:0008483">
    <property type="term" value="F:transaminase activity"/>
    <property type="evidence" value="ECO:0007669"/>
    <property type="project" value="UniProtKB-KW"/>
</dbReference>
<reference evidence="4" key="2">
    <citation type="submission" date="2020-09" db="EMBL/GenBank/DDBJ databases">
        <authorList>
            <person name="Sun Q."/>
            <person name="Ohkuma M."/>
        </authorList>
    </citation>
    <scope>NUCLEOTIDE SEQUENCE</scope>
    <source>
        <strain evidence="4">JCM 14371</strain>
    </source>
</reference>
<dbReference type="PANTHER" id="PTHR42885:SF1">
    <property type="entry name" value="THREONINE-PHOSPHATE DECARBOXYLASE"/>
    <property type="match status" value="1"/>
</dbReference>
<name>A0A917P741_9DEIO</name>
<keyword evidence="2" id="KW-0663">Pyridoxal phosphate</keyword>
<gene>
    <name evidence="4" type="ORF">GCM10008939_06060</name>
</gene>
<keyword evidence="5" id="KW-1185">Reference proteome</keyword>
<dbReference type="Pfam" id="PF00155">
    <property type="entry name" value="Aminotran_1_2"/>
    <property type="match status" value="1"/>
</dbReference>
<keyword evidence="4" id="KW-0808">Transferase</keyword>
<evidence type="ECO:0000256" key="1">
    <source>
        <dbReference type="ARBA" id="ARBA00001933"/>
    </source>
</evidence>
<dbReference type="AlphaFoldDB" id="A0A917P741"/>
<evidence type="ECO:0000313" key="5">
    <source>
        <dbReference type="Proteomes" id="UP000635726"/>
    </source>
</evidence>
<evidence type="ECO:0000313" key="4">
    <source>
        <dbReference type="EMBL" id="GGJ64960.1"/>
    </source>
</evidence>
<dbReference type="InterPro" id="IPR015424">
    <property type="entry name" value="PyrdxlP-dep_Trfase"/>
</dbReference>
<evidence type="ECO:0000256" key="2">
    <source>
        <dbReference type="ARBA" id="ARBA00022898"/>
    </source>
</evidence>
<organism evidence="4 5">
    <name type="scientific">Deinococcus aquiradiocola</name>
    <dbReference type="NCBI Taxonomy" id="393059"/>
    <lineage>
        <taxon>Bacteria</taxon>
        <taxon>Thermotogati</taxon>
        <taxon>Deinococcota</taxon>
        <taxon>Deinococci</taxon>
        <taxon>Deinococcales</taxon>
        <taxon>Deinococcaceae</taxon>
        <taxon>Deinococcus</taxon>
    </lineage>
</organism>
<dbReference type="Gene3D" id="3.90.1150.10">
    <property type="entry name" value="Aspartate Aminotransferase, domain 1"/>
    <property type="match status" value="1"/>
</dbReference>
<dbReference type="GO" id="GO:0030170">
    <property type="term" value="F:pyridoxal phosphate binding"/>
    <property type="evidence" value="ECO:0007669"/>
    <property type="project" value="InterPro"/>
</dbReference>
<dbReference type="RefSeq" id="WP_188960709.1">
    <property type="nucleotide sequence ID" value="NZ_BMOE01000001.1"/>
</dbReference>
<accession>A0A917P741</accession>
<protein>
    <submittedName>
        <fullName evidence="4">Histidinol-phosphate aminotransferase</fullName>
    </submittedName>
</protein>
<dbReference type="Proteomes" id="UP000635726">
    <property type="component" value="Unassembled WGS sequence"/>
</dbReference>
<keyword evidence="4" id="KW-0032">Aminotransferase</keyword>
<dbReference type="Gene3D" id="3.40.640.10">
    <property type="entry name" value="Type I PLP-dependent aspartate aminotransferase-like (Major domain)"/>
    <property type="match status" value="1"/>
</dbReference>
<dbReference type="InterPro" id="IPR015422">
    <property type="entry name" value="PyrdxlP-dep_Trfase_small"/>
</dbReference>
<sequence>MPEALQPLLAGVPHGGPGRGPFTGTDFSVNTNPFGPNPELLRAVRDADHAHYPDPSYAALRARLAAWHGLTAAGVVPSVGASELLHRVARAYLRPGDRVLSVLSPFGEFGRAAALCAAHVTVTDAAQEVGTGQAAGAVTPGTRLVYLGHPHNPTGRALPPGEVAALQAACRRADALLIVDAAYAPFVDLPLPAPDDHTLLLHSPGKAHGLVGARPAYAVAGTGVAAALQNLAPAWALPAGTAALLQALPDAQAHLHATLPRVAALARVLARDLARLGEVEHHGTPYMTLRVPDAAGVTAALLDRGLKVRDCTSYGAPHHVRVSARGADENAALVSALAVVLAGATSGQP</sequence>
<reference evidence="4" key="1">
    <citation type="journal article" date="2014" name="Int. J. Syst. Evol. Microbiol.">
        <title>Complete genome sequence of Corynebacterium casei LMG S-19264T (=DSM 44701T), isolated from a smear-ripened cheese.</title>
        <authorList>
            <consortium name="US DOE Joint Genome Institute (JGI-PGF)"/>
            <person name="Walter F."/>
            <person name="Albersmeier A."/>
            <person name="Kalinowski J."/>
            <person name="Ruckert C."/>
        </authorList>
    </citation>
    <scope>NUCLEOTIDE SEQUENCE</scope>
    <source>
        <strain evidence="4">JCM 14371</strain>
    </source>
</reference>
<dbReference type="EMBL" id="BMOE01000001">
    <property type="protein sequence ID" value="GGJ64960.1"/>
    <property type="molecule type" value="Genomic_DNA"/>
</dbReference>
<dbReference type="SUPFAM" id="SSF53383">
    <property type="entry name" value="PLP-dependent transferases"/>
    <property type="match status" value="1"/>
</dbReference>
<dbReference type="InterPro" id="IPR015421">
    <property type="entry name" value="PyrdxlP-dep_Trfase_major"/>
</dbReference>
<evidence type="ECO:0000259" key="3">
    <source>
        <dbReference type="Pfam" id="PF00155"/>
    </source>
</evidence>
<dbReference type="CDD" id="cd00609">
    <property type="entry name" value="AAT_like"/>
    <property type="match status" value="1"/>
</dbReference>